<dbReference type="eggNOG" id="COG2331">
    <property type="taxonomic scope" value="Bacteria"/>
</dbReference>
<dbReference type="RefSeq" id="WP_015833060.1">
    <property type="nucleotide sequence ID" value="NC_012968.1"/>
</dbReference>
<evidence type="ECO:0000313" key="4">
    <source>
        <dbReference type="Proteomes" id="UP000002742"/>
    </source>
</evidence>
<keyword evidence="4" id="KW-1185">Reference proteome</keyword>
<gene>
    <name evidence="3" type="ordered locus">Mmol_2123</name>
</gene>
<evidence type="ECO:0000256" key="1">
    <source>
        <dbReference type="SAM" id="MobiDB-lite"/>
    </source>
</evidence>
<dbReference type="STRING" id="583345.Mmol_2123"/>
<dbReference type="EMBL" id="CP001672">
    <property type="protein sequence ID" value="ACT49025.1"/>
    <property type="molecule type" value="Genomic_DNA"/>
</dbReference>
<sequence length="95" mass="9746">MPIYDYQCSSCGHKAEVMRKVSAASVEACPQCAKETFSKQLSAPSFQLNGTGWYATDFKGSGSSKSAKPADSSAVETASEPSAAPAACATGCACH</sequence>
<accession>C6WZ77</accession>
<dbReference type="Proteomes" id="UP000002742">
    <property type="component" value="Chromosome"/>
</dbReference>
<evidence type="ECO:0000259" key="2">
    <source>
        <dbReference type="SMART" id="SM00834"/>
    </source>
</evidence>
<dbReference type="SMART" id="SM00834">
    <property type="entry name" value="CxxC_CXXC_SSSS"/>
    <property type="match status" value="1"/>
</dbReference>
<name>C6WZ77_METML</name>
<feature type="domain" description="Putative regulatory protein FmdB zinc ribbon" evidence="2">
    <location>
        <begin position="1"/>
        <end position="42"/>
    </location>
</feature>
<dbReference type="NCBIfam" id="TIGR02605">
    <property type="entry name" value="CxxC_CxxC_SSSS"/>
    <property type="match status" value="1"/>
</dbReference>
<dbReference type="InterPro" id="IPR013429">
    <property type="entry name" value="Regulatory_FmdB_Zinc_ribbon"/>
</dbReference>
<dbReference type="AlphaFoldDB" id="C6WZ77"/>
<organism evidence="3 4">
    <name type="scientific">Methylotenera mobilis (strain JLW8 / ATCC BAA-1282 / DSM 17540)</name>
    <dbReference type="NCBI Taxonomy" id="583345"/>
    <lineage>
        <taxon>Bacteria</taxon>
        <taxon>Pseudomonadati</taxon>
        <taxon>Pseudomonadota</taxon>
        <taxon>Betaproteobacteria</taxon>
        <taxon>Nitrosomonadales</taxon>
        <taxon>Methylophilaceae</taxon>
        <taxon>Methylotenera</taxon>
    </lineage>
</organism>
<evidence type="ECO:0000313" key="3">
    <source>
        <dbReference type="EMBL" id="ACT49025.1"/>
    </source>
</evidence>
<proteinExistence type="predicted"/>
<reference evidence="3 4" key="2">
    <citation type="journal article" date="2011" name="J. Bacteriol.">
        <title>Genomes of three methylotrophs from a single niche uncover genetic and metabolic divergence of Methylophilaceae.</title>
        <authorList>
            <person name="Lapidus A."/>
            <person name="Clum A."/>
            <person name="Labutti K."/>
            <person name="Kaluzhnaya M.G."/>
            <person name="Lim S."/>
            <person name="Beck D.A."/>
            <person name="Glavina Del Rio T."/>
            <person name="Nolan M."/>
            <person name="Mavromatis K."/>
            <person name="Huntemann M."/>
            <person name="Lucas S."/>
            <person name="Lidstrom M.E."/>
            <person name="Ivanova N."/>
            <person name="Chistoserdova L."/>
        </authorList>
    </citation>
    <scope>NUCLEOTIDE SEQUENCE [LARGE SCALE GENOMIC DNA]</scope>
    <source>
        <strain evidence="4">JLW8 / ATCC BAA-1282 / DSM 17540</strain>
    </source>
</reference>
<reference evidence="4" key="1">
    <citation type="submission" date="2009-07" db="EMBL/GenBank/DDBJ databases">
        <title>Complete sequence of Methylotenera mobilis JLW8.</title>
        <authorList>
            <consortium name="US DOE Joint Genome Institute"/>
            <person name="Lucas S."/>
            <person name="Copeland A."/>
            <person name="Lapidus A."/>
            <person name="Glavina del Rio T."/>
            <person name="Tice H."/>
            <person name="Bruce D."/>
            <person name="Goodwin L."/>
            <person name="Pitluck S."/>
            <person name="LaButti K.M."/>
            <person name="Clum A."/>
            <person name="Larimer F."/>
            <person name="Land M."/>
            <person name="Hauser L."/>
            <person name="Kyrpides N."/>
            <person name="Mikhailova N."/>
            <person name="Kayluzhnaya M."/>
            <person name="Chistoserdova L."/>
        </authorList>
    </citation>
    <scope>NUCLEOTIDE SEQUENCE [LARGE SCALE GENOMIC DNA]</scope>
    <source>
        <strain evidence="4">JLW8 / ATCC BAA-1282 / DSM 17540</strain>
    </source>
</reference>
<dbReference type="OrthoDB" id="9813321at2"/>
<protein>
    <submittedName>
        <fullName evidence="3">Regulatory protein, FmdB family</fullName>
    </submittedName>
</protein>
<dbReference type="KEGG" id="mmb:Mmol_2123"/>
<dbReference type="Pfam" id="PF09723">
    <property type="entry name" value="Zn_ribbon_8"/>
    <property type="match status" value="1"/>
</dbReference>
<dbReference type="PANTHER" id="PTHR34404:SF2">
    <property type="entry name" value="CONSERVED SERINE RICH PROTEIN"/>
    <property type="match status" value="1"/>
</dbReference>
<dbReference type="PANTHER" id="PTHR34404">
    <property type="entry name" value="REGULATORY PROTEIN, FMDB FAMILY"/>
    <property type="match status" value="1"/>
</dbReference>
<dbReference type="HOGENOM" id="CLU_136025_0_2_4"/>
<feature type="region of interest" description="Disordered" evidence="1">
    <location>
        <begin position="60"/>
        <end position="86"/>
    </location>
</feature>